<feature type="transmembrane region" description="Helical" evidence="2">
    <location>
        <begin position="20"/>
        <end position="40"/>
    </location>
</feature>
<evidence type="ECO:0000256" key="2">
    <source>
        <dbReference type="SAM" id="Phobius"/>
    </source>
</evidence>
<feature type="transmembrane region" description="Helical" evidence="2">
    <location>
        <begin position="89"/>
        <end position="113"/>
    </location>
</feature>
<feature type="compositionally biased region" description="Basic and acidic residues" evidence="1">
    <location>
        <begin position="206"/>
        <end position="216"/>
    </location>
</feature>
<evidence type="ECO:0000256" key="1">
    <source>
        <dbReference type="SAM" id="MobiDB-lite"/>
    </source>
</evidence>
<gene>
    <name evidence="3" type="ORF">Cantr_00765</name>
</gene>
<keyword evidence="2" id="KW-1133">Transmembrane helix</keyword>
<protein>
    <recommendedName>
        <fullName evidence="5">MARVEL domain-containing protein</fullName>
    </recommendedName>
</protein>
<comment type="caution">
    <text evidence="3">The sequence shown here is derived from an EMBL/GenBank/DDBJ whole genome shotgun (WGS) entry which is preliminary data.</text>
</comment>
<dbReference type="EMBL" id="QLNQ01000021">
    <property type="protein sequence ID" value="RCK65019.1"/>
    <property type="molecule type" value="Genomic_DNA"/>
</dbReference>
<keyword evidence="2" id="KW-0472">Membrane</keyword>
<dbReference type="AlphaFoldDB" id="A0A367YHF7"/>
<proteinExistence type="predicted"/>
<sequence length="216" mass="24017">MSSTDPTRTAKRIASFLFRLEQLAWPSITGLVLGGISLYYTDYYYSYYYWYYSYSYTNPVAIFMVVLYALTLAYLVFIVAVVPLLKNRICVAAIFIPEFLMFVGNISFAGYLGSLGLSYGLGVVMAVTGIVIHFVAMVLVTITAVIPICKESGAAGLFRREEFLFGCLFLDQGVSKAVKYENNSGVVQCNPNPPQTQQGVQSTHNADTHEMKESVY</sequence>
<keyword evidence="2" id="KW-0812">Transmembrane</keyword>
<accession>A0A367YHF7</accession>
<evidence type="ECO:0008006" key="5">
    <source>
        <dbReference type="Google" id="ProtNLM"/>
    </source>
</evidence>
<keyword evidence="4" id="KW-1185">Reference proteome</keyword>
<reference evidence="3 4" key="1">
    <citation type="submission" date="2018-06" db="EMBL/GenBank/DDBJ databases">
        <title>Whole genome sequencing of Candida tropicalis (genome annotated by CSBL at Korea University).</title>
        <authorList>
            <person name="Ahn J."/>
        </authorList>
    </citation>
    <scope>NUCLEOTIDE SEQUENCE [LARGE SCALE GENOMIC DNA]</scope>
    <source>
        <strain evidence="3 4">ATCC 20962</strain>
    </source>
</reference>
<dbReference type="OrthoDB" id="10622755at2759"/>
<feature type="transmembrane region" description="Helical" evidence="2">
    <location>
        <begin position="119"/>
        <end position="149"/>
    </location>
</feature>
<feature type="region of interest" description="Disordered" evidence="1">
    <location>
        <begin position="192"/>
        <end position="216"/>
    </location>
</feature>
<evidence type="ECO:0000313" key="3">
    <source>
        <dbReference type="EMBL" id="RCK65019.1"/>
    </source>
</evidence>
<dbReference type="Proteomes" id="UP000253472">
    <property type="component" value="Unassembled WGS sequence"/>
</dbReference>
<evidence type="ECO:0000313" key="4">
    <source>
        <dbReference type="Proteomes" id="UP000253472"/>
    </source>
</evidence>
<name>A0A367YHF7_9ASCO</name>
<feature type="compositionally biased region" description="Polar residues" evidence="1">
    <location>
        <begin position="192"/>
        <end position="205"/>
    </location>
</feature>
<organism evidence="3 4">
    <name type="scientific">Candida viswanathii</name>
    <dbReference type="NCBI Taxonomy" id="5486"/>
    <lineage>
        <taxon>Eukaryota</taxon>
        <taxon>Fungi</taxon>
        <taxon>Dikarya</taxon>
        <taxon>Ascomycota</taxon>
        <taxon>Saccharomycotina</taxon>
        <taxon>Pichiomycetes</taxon>
        <taxon>Debaryomycetaceae</taxon>
        <taxon>Candida/Lodderomyces clade</taxon>
        <taxon>Candida</taxon>
    </lineage>
</organism>
<feature type="transmembrane region" description="Helical" evidence="2">
    <location>
        <begin position="60"/>
        <end position="82"/>
    </location>
</feature>